<evidence type="ECO:0000313" key="1">
    <source>
        <dbReference type="EMBL" id="RLM55653.1"/>
    </source>
</evidence>
<dbReference type="Proteomes" id="UP000275267">
    <property type="component" value="Unassembled WGS sequence"/>
</dbReference>
<sequence>MDERWDHAAARVVATTIDPADDEARNTFITAFAVYTLSVLVGHAGSSDCETLNFVPALKVPSDFRQFNWADFLFHEIILESMKARCASRAGKPFKPSFGATLFAHNFGRESPTGLETPRIKFFDGDIISKLIMNDTSGLEGGIPCRKFGASKEHIKPPERVGNKRAIGDELPGQTNREINYSVRIYHLHFHPPTDIGSTPPPPMSFSPPSFDLLVDDTGKGDTGADPKHRARGQHFKVRTDILSEANSLSESFLHAQRAIQGVEINLNHSPVEDDFKKKTLNPGPFAASPWDLSGGPLRRNQCAAKDFYRWASESITSNVRYDCTNLAVLFFPHTLINSLS</sequence>
<gene>
    <name evidence="1" type="ORF">C2845_PM10G12730</name>
</gene>
<reference evidence="2" key="1">
    <citation type="journal article" date="2019" name="Nat. Commun.">
        <title>The genome of broomcorn millet.</title>
        <authorList>
            <person name="Zou C."/>
            <person name="Miki D."/>
            <person name="Li D."/>
            <person name="Tang Q."/>
            <person name="Xiao L."/>
            <person name="Rajput S."/>
            <person name="Deng P."/>
            <person name="Jia W."/>
            <person name="Huang R."/>
            <person name="Zhang M."/>
            <person name="Sun Y."/>
            <person name="Hu J."/>
            <person name="Fu X."/>
            <person name="Schnable P.S."/>
            <person name="Li F."/>
            <person name="Zhang H."/>
            <person name="Feng B."/>
            <person name="Zhu X."/>
            <person name="Liu R."/>
            <person name="Schnable J.C."/>
            <person name="Zhu J.-K."/>
            <person name="Zhang H."/>
        </authorList>
    </citation>
    <scope>NUCLEOTIDE SEQUENCE [LARGE SCALE GENOMIC DNA]</scope>
</reference>
<dbReference type="EMBL" id="PQIB02000018">
    <property type="protein sequence ID" value="RLM55653.1"/>
    <property type="molecule type" value="Genomic_DNA"/>
</dbReference>
<dbReference type="AlphaFoldDB" id="A0A3L6PDK4"/>
<keyword evidence="2" id="KW-1185">Reference proteome</keyword>
<accession>A0A3L6PDK4</accession>
<evidence type="ECO:0000313" key="2">
    <source>
        <dbReference type="Proteomes" id="UP000275267"/>
    </source>
</evidence>
<name>A0A3L6PDK4_PANMI</name>
<protein>
    <submittedName>
        <fullName evidence="1">Uncharacterized protein</fullName>
    </submittedName>
</protein>
<comment type="caution">
    <text evidence="1">The sequence shown here is derived from an EMBL/GenBank/DDBJ whole genome shotgun (WGS) entry which is preliminary data.</text>
</comment>
<organism evidence="1 2">
    <name type="scientific">Panicum miliaceum</name>
    <name type="common">Proso millet</name>
    <name type="synonym">Broomcorn millet</name>
    <dbReference type="NCBI Taxonomy" id="4540"/>
    <lineage>
        <taxon>Eukaryota</taxon>
        <taxon>Viridiplantae</taxon>
        <taxon>Streptophyta</taxon>
        <taxon>Embryophyta</taxon>
        <taxon>Tracheophyta</taxon>
        <taxon>Spermatophyta</taxon>
        <taxon>Magnoliopsida</taxon>
        <taxon>Liliopsida</taxon>
        <taxon>Poales</taxon>
        <taxon>Poaceae</taxon>
        <taxon>PACMAD clade</taxon>
        <taxon>Panicoideae</taxon>
        <taxon>Panicodae</taxon>
        <taxon>Paniceae</taxon>
        <taxon>Panicinae</taxon>
        <taxon>Panicum</taxon>
        <taxon>Panicum sect. Panicum</taxon>
    </lineage>
</organism>
<proteinExistence type="predicted"/>